<dbReference type="PROSITE" id="PS51782">
    <property type="entry name" value="LYSM"/>
    <property type="match status" value="3"/>
</dbReference>
<protein>
    <recommendedName>
        <fullName evidence="1">LysM domain-containing protein</fullName>
    </recommendedName>
</protein>
<dbReference type="InterPro" id="IPR018392">
    <property type="entry name" value="LysM"/>
</dbReference>
<dbReference type="PANTHER" id="PTHR33734:SF22">
    <property type="entry name" value="MEMBRANE-BOUND LYTIC MUREIN TRANSGLYCOSYLASE D"/>
    <property type="match status" value="1"/>
</dbReference>
<proteinExistence type="predicted"/>
<reference evidence="2" key="1">
    <citation type="submission" date="2019-03" db="EMBL/GenBank/DDBJ databases">
        <title>Single cell metagenomics reveals metabolic interactions within the superorganism composed of flagellate Streblomastix strix and complex community of Bacteroidetes bacteria on its surface.</title>
        <authorList>
            <person name="Treitli S.C."/>
            <person name="Kolisko M."/>
            <person name="Husnik F."/>
            <person name="Keeling P."/>
            <person name="Hampl V."/>
        </authorList>
    </citation>
    <scope>NUCLEOTIDE SEQUENCE</scope>
    <source>
        <strain evidence="2">STM</strain>
    </source>
</reference>
<dbReference type="SUPFAM" id="SSF54106">
    <property type="entry name" value="LysM domain"/>
    <property type="match status" value="3"/>
</dbReference>
<dbReference type="InterPro" id="IPR036779">
    <property type="entry name" value="LysM_dom_sf"/>
</dbReference>
<feature type="domain" description="LysM" evidence="1">
    <location>
        <begin position="36"/>
        <end position="79"/>
    </location>
</feature>
<sequence>MNSLMKTTKRILLLFFLFVGFFFLKVPAQQGGQSYFLHTVEKGQELQDIASMYGISRDSLVILNPGSRDRIYAGQKLKIPQKKAIENKLFHTIQPSETLYKLTLIYKIPAKAILDANPGLKVENFQVGKVLLIPASAKSNTENPITTDNTVYSHPEIQPASTSVVAVQSNCKTMHQVKRGETVYSISQDYGIVPDGLIAANPELKTEKLKRGSFICIPYSPSTVTGSGGIGTEPLSNEDLFSENNIEIKFSPPVLKVA</sequence>
<gene>
    <name evidence="2" type="ORF">EZS27_030864</name>
</gene>
<organism evidence="2">
    <name type="scientific">termite gut metagenome</name>
    <dbReference type="NCBI Taxonomy" id="433724"/>
    <lineage>
        <taxon>unclassified sequences</taxon>
        <taxon>metagenomes</taxon>
        <taxon>organismal metagenomes</taxon>
    </lineage>
</organism>
<dbReference type="EMBL" id="SNRY01003953">
    <property type="protein sequence ID" value="KAA6319217.1"/>
    <property type="molecule type" value="Genomic_DNA"/>
</dbReference>
<dbReference type="Gene3D" id="3.10.350.10">
    <property type="entry name" value="LysM domain"/>
    <property type="match status" value="3"/>
</dbReference>
<accession>A0A5J4QC21</accession>
<dbReference type="SMART" id="SM00257">
    <property type="entry name" value="LysM"/>
    <property type="match status" value="3"/>
</dbReference>
<evidence type="ECO:0000313" key="2">
    <source>
        <dbReference type="EMBL" id="KAA6319217.1"/>
    </source>
</evidence>
<feature type="domain" description="LysM" evidence="1">
    <location>
        <begin position="89"/>
        <end position="133"/>
    </location>
</feature>
<dbReference type="AlphaFoldDB" id="A0A5J4QC21"/>
<dbReference type="PANTHER" id="PTHR33734">
    <property type="entry name" value="LYSM DOMAIN-CONTAINING GPI-ANCHORED PROTEIN 2"/>
    <property type="match status" value="1"/>
</dbReference>
<evidence type="ECO:0000259" key="1">
    <source>
        <dbReference type="PROSITE" id="PS51782"/>
    </source>
</evidence>
<dbReference type="CDD" id="cd00118">
    <property type="entry name" value="LysM"/>
    <property type="match status" value="3"/>
</dbReference>
<name>A0A5J4QC21_9ZZZZ</name>
<dbReference type="Pfam" id="PF01476">
    <property type="entry name" value="LysM"/>
    <property type="match status" value="3"/>
</dbReference>
<feature type="domain" description="LysM" evidence="1">
    <location>
        <begin position="173"/>
        <end position="217"/>
    </location>
</feature>
<comment type="caution">
    <text evidence="2">The sequence shown here is derived from an EMBL/GenBank/DDBJ whole genome shotgun (WGS) entry which is preliminary data.</text>
</comment>
<feature type="non-terminal residue" evidence="2">
    <location>
        <position position="258"/>
    </location>
</feature>